<dbReference type="PROSITE" id="PS51257">
    <property type="entry name" value="PROKAR_LIPOPROTEIN"/>
    <property type="match status" value="1"/>
</dbReference>
<evidence type="ECO:0000313" key="1">
    <source>
        <dbReference type="EMBL" id="CAB1435355.1"/>
    </source>
</evidence>
<comment type="caution">
    <text evidence="1">The sequence shown here is derived from an EMBL/GenBank/DDBJ whole genome shotgun (WGS) entry which is preliminary data.</text>
</comment>
<reference evidence="1" key="1">
    <citation type="submission" date="2020-03" db="EMBL/GenBank/DDBJ databases">
        <authorList>
            <person name="Weist P."/>
        </authorList>
    </citation>
    <scope>NUCLEOTIDE SEQUENCE</scope>
</reference>
<protein>
    <submittedName>
        <fullName evidence="1">Uncharacterized protein</fullName>
    </submittedName>
</protein>
<keyword evidence="2" id="KW-1185">Reference proteome</keyword>
<accession>A0A9N7YS05</accession>
<proteinExistence type="predicted"/>
<gene>
    <name evidence="1" type="ORF">PLEPLA_LOCUS23436</name>
</gene>
<sequence>MSKILENVVANQRYEKALLLYSLLTGTSLQSWLGCSSSRLGWARSFLLSSPGGSRQMPLQFQSRGYRQRRLLSLSRAGGSR</sequence>
<dbReference type="Proteomes" id="UP001153269">
    <property type="component" value="Unassembled WGS sequence"/>
</dbReference>
<dbReference type="AlphaFoldDB" id="A0A9N7YS05"/>
<name>A0A9N7YS05_PLEPL</name>
<dbReference type="EMBL" id="CADEAL010001766">
    <property type="protein sequence ID" value="CAB1435355.1"/>
    <property type="molecule type" value="Genomic_DNA"/>
</dbReference>
<evidence type="ECO:0000313" key="2">
    <source>
        <dbReference type="Proteomes" id="UP001153269"/>
    </source>
</evidence>
<organism evidence="1 2">
    <name type="scientific">Pleuronectes platessa</name>
    <name type="common">European plaice</name>
    <dbReference type="NCBI Taxonomy" id="8262"/>
    <lineage>
        <taxon>Eukaryota</taxon>
        <taxon>Metazoa</taxon>
        <taxon>Chordata</taxon>
        <taxon>Craniata</taxon>
        <taxon>Vertebrata</taxon>
        <taxon>Euteleostomi</taxon>
        <taxon>Actinopterygii</taxon>
        <taxon>Neopterygii</taxon>
        <taxon>Teleostei</taxon>
        <taxon>Neoteleostei</taxon>
        <taxon>Acanthomorphata</taxon>
        <taxon>Carangaria</taxon>
        <taxon>Pleuronectiformes</taxon>
        <taxon>Pleuronectoidei</taxon>
        <taxon>Pleuronectidae</taxon>
        <taxon>Pleuronectes</taxon>
    </lineage>
</organism>